<proteinExistence type="inferred from homology"/>
<feature type="disulfide bond" evidence="9">
    <location>
        <begin position="112"/>
        <end position="121"/>
    </location>
</feature>
<evidence type="ECO:0000256" key="7">
    <source>
        <dbReference type="ARBA" id="ARBA00023180"/>
    </source>
</evidence>
<dbReference type="AlphaFoldDB" id="A0A6J8BCT9"/>
<feature type="transmembrane region" description="Helical" evidence="10">
    <location>
        <begin position="204"/>
        <end position="224"/>
    </location>
</feature>
<evidence type="ECO:0000256" key="1">
    <source>
        <dbReference type="ARBA" id="ARBA00004141"/>
    </source>
</evidence>
<keyword evidence="5 10" id="KW-1133">Transmembrane helix</keyword>
<reference evidence="11 12" key="1">
    <citation type="submission" date="2020-06" db="EMBL/GenBank/DDBJ databases">
        <authorList>
            <person name="Li R."/>
            <person name="Bekaert M."/>
        </authorList>
    </citation>
    <scope>NUCLEOTIDE SEQUENCE [LARGE SCALE GENOMIC DNA]</scope>
    <source>
        <strain evidence="12">wild</strain>
        <strain evidence="11">Wild</strain>
    </source>
</reference>
<gene>
    <name evidence="11" type="ORF">MCOR_17130</name>
</gene>
<feature type="transmembrane region" description="Helical" evidence="10">
    <location>
        <begin position="73"/>
        <end position="99"/>
    </location>
</feature>
<evidence type="ECO:0000313" key="12">
    <source>
        <dbReference type="Proteomes" id="UP000507470"/>
    </source>
</evidence>
<keyword evidence="7" id="KW-0325">Glycoprotein</keyword>
<accession>A0A6J8BCT9</accession>
<feature type="transmembrane region" description="Helical" evidence="10">
    <location>
        <begin position="495"/>
        <end position="519"/>
    </location>
</feature>
<keyword evidence="9" id="KW-1015">Disulfide bond</keyword>
<keyword evidence="3" id="KW-0813">Transport</keyword>
<dbReference type="SUPFAM" id="SSF161070">
    <property type="entry name" value="SNF-like"/>
    <property type="match status" value="1"/>
</dbReference>
<keyword evidence="8" id="KW-0479">Metal-binding</keyword>
<keyword evidence="4 10" id="KW-0812">Transmembrane</keyword>
<dbReference type="PRINTS" id="PR00176">
    <property type="entry name" value="NANEUSMPORT"/>
</dbReference>
<dbReference type="GO" id="GO:0015179">
    <property type="term" value="F:L-amino acid transmembrane transporter activity"/>
    <property type="evidence" value="ECO:0007669"/>
    <property type="project" value="TreeGrafter"/>
</dbReference>
<evidence type="ECO:0000256" key="6">
    <source>
        <dbReference type="ARBA" id="ARBA00023136"/>
    </source>
</evidence>
<dbReference type="InterPro" id="IPR037272">
    <property type="entry name" value="SNS_sf"/>
</dbReference>
<dbReference type="EMBL" id="CACVKT020003013">
    <property type="protein sequence ID" value="CAC5381231.1"/>
    <property type="molecule type" value="Genomic_DNA"/>
</dbReference>
<dbReference type="PANTHER" id="PTHR11616:SF321">
    <property type="entry name" value="SODIUM-DEPENDENT NUTRIENT AMINO ACID TRANSPORTER 1-RELATED"/>
    <property type="match status" value="1"/>
</dbReference>
<feature type="transmembrane region" description="Helical" evidence="10">
    <location>
        <begin position="286"/>
        <end position="312"/>
    </location>
</feature>
<dbReference type="GO" id="GO:0005886">
    <property type="term" value="C:plasma membrane"/>
    <property type="evidence" value="ECO:0007669"/>
    <property type="project" value="TreeGrafter"/>
</dbReference>
<dbReference type="GO" id="GO:0046872">
    <property type="term" value="F:metal ion binding"/>
    <property type="evidence" value="ECO:0007669"/>
    <property type="project" value="UniProtKB-KW"/>
</dbReference>
<dbReference type="EMBL" id="CACVKT020003013">
    <property type="protein sequence ID" value="CAC5381230.1"/>
    <property type="molecule type" value="Genomic_DNA"/>
</dbReference>
<name>A0A6J8BCT9_MYTCO</name>
<evidence type="ECO:0000256" key="10">
    <source>
        <dbReference type="SAM" id="Phobius"/>
    </source>
</evidence>
<evidence type="ECO:0000256" key="3">
    <source>
        <dbReference type="ARBA" id="ARBA00022448"/>
    </source>
</evidence>
<feature type="transmembrane region" description="Helical" evidence="10">
    <location>
        <begin position="349"/>
        <end position="373"/>
    </location>
</feature>
<dbReference type="PROSITE" id="PS50267">
    <property type="entry name" value="NA_NEUROTRAN_SYMP_3"/>
    <property type="match status" value="1"/>
</dbReference>
<feature type="binding site" evidence="8">
    <location>
        <position position="361"/>
    </location>
    <ligand>
        <name>Na(+)</name>
        <dbReference type="ChEBI" id="CHEBI:29101"/>
        <label>1</label>
    </ligand>
</feature>
<dbReference type="PANTHER" id="PTHR11616">
    <property type="entry name" value="SODIUM/CHLORIDE DEPENDENT TRANSPORTER"/>
    <property type="match status" value="1"/>
</dbReference>
<feature type="transmembrane region" description="Helical" evidence="10">
    <location>
        <begin position="30"/>
        <end position="52"/>
    </location>
</feature>
<evidence type="ECO:0000256" key="8">
    <source>
        <dbReference type="PIRSR" id="PIRSR600175-1"/>
    </source>
</evidence>
<evidence type="ECO:0000256" key="9">
    <source>
        <dbReference type="PIRSR" id="PIRSR600175-2"/>
    </source>
</evidence>
<evidence type="ECO:0000313" key="11">
    <source>
        <dbReference type="EMBL" id="CAC5381231.1"/>
    </source>
</evidence>
<comment type="similarity">
    <text evidence="2">Belongs to the sodium:neurotransmitter symporter (SNF) (TC 2.A.22) family.</text>
</comment>
<dbReference type="GO" id="GO:0089718">
    <property type="term" value="P:amino acid import across plasma membrane"/>
    <property type="evidence" value="ECO:0007669"/>
    <property type="project" value="TreeGrafter"/>
</dbReference>
<organism evidence="11 12">
    <name type="scientific">Mytilus coruscus</name>
    <name type="common">Sea mussel</name>
    <dbReference type="NCBI Taxonomy" id="42192"/>
    <lineage>
        <taxon>Eukaryota</taxon>
        <taxon>Metazoa</taxon>
        <taxon>Spiralia</taxon>
        <taxon>Lophotrochozoa</taxon>
        <taxon>Mollusca</taxon>
        <taxon>Bivalvia</taxon>
        <taxon>Autobranchia</taxon>
        <taxon>Pteriomorphia</taxon>
        <taxon>Mytilida</taxon>
        <taxon>Mytiloidea</taxon>
        <taxon>Mytilidae</taxon>
        <taxon>Mytilinae</taxon>
        <taxon>Mytilus</taxon>
    </lineage>
</organism>
<keyword evidence="8" id="KW-0915">Sodium</keyword>
<dbReference type="OrthoDB" id="6150485at2759"/>
<dbReference type="Pfam" id="PF00209">
    <property type="entry name" value="SNF"/>
    <property type="match status" value="1"/>
</dbReference>
<dbReference type="InterPro" id="IPR000175">
    <property type="entry name" value="Na/ntran_symport"/>
</dbReference>
<dbReference type="Proteomes" id="UP000507470">
    <property type="component" value="Unassembled WGS sequence"/>
</dbReference>
<evidence type="ECO:0000256" key="5">
    <source>
        <dbReference type="ARBA" id="ARBA00022989"/>
    </source>
</evidence>
<dbReference type="GO" id="GO:0005283">
    <property type="term" value="F:amino acid:sodium symporter activity"/>
    <property type="evidence" value="ECO:0007669"/>
    <property type="project" value="TreeGrafter"/>
</dbReference>
<feature type="transmembrane region" description="Helical" evidence="10">
    <location>
        <begin position="244"/>
        <end position="265"/>
    </location>
</feature>
<comment type="subcellular location">
    <subcellularLocation>
        <location evidence="1">Membrane</location>
        <topology evidence="1">Multi-pass membrane protein</topology>
    </subcellularLocation>
</comment>
<feature type="transmembrane region" description="Helical" evidence="10">
    <location>
        <begin position="416"/>
        <end position="438"/>
    </location>
</feature>
<feature type="transmembrane region" description="Helical" evidence="10">
    <location>
        <begin position="458"/>
        <end position="483"/>
    </location>
</feature>
<sequence>MSKTQTTKLIIEGNCIVHIIFEIKHPICAFLIPFLFFLVFCGLPLFFLETAIGQFSGKGLLHVWDVCPLFKGVGYGMAIPLFVINIYYNMIIAWTLYYIGNSFLSPLPWTVCDNDWNSLHCVKNSGSLNNHSQLLSKMSNQTTLNETSSWITAQEDFWQQNVLQMSSGVGELGQINWRILIALFGAWMIVGLCIIKGVKSVGKVVYVTALLPYVILTIILIRGLTLDGSVDGVVMYLRPDFSHLLKLQVWIEAALQVFYSLGPGWGPIISMASFNRFDNNILRDSIMLTFIGEGTSIYSGLVIFTVLGFMAAKLSLPIGQIVKSGPGLGFIAYPEALANLPGQNAWSCLFFVMLLTVGLDSQFAVCESIVVVFTDSFKSLRRRRVLFTIAFCVFSFLLGIIFCTQVSIYIFQLVDWYVAAFSLPIFGFIECIIFGWIYGAERFSHDVYLMIGRKVPAFFRICIGFITPIILLGLIVFSFIAYRPPTYGSYTYPEFAVAFGTIISVIPILPIFVFAFIAVKNAEGQSLKEKIKASLKPSTIWMPVCQEYQEEYLDAEDSNHSVLDNLNKIEYSPFITAIKGNWLNAYSKIRLRLDMPTTKMNCSRIRCKNIEGRRRKD</sequence>
<keyword evidence="6 10" id="KW-0472">Membrane</keyword>
<evidence type="ECO:0000256" key="4">
    <source>
        <dbReference type="ARBA" id="ARBA00022692"/>
    </source>
</evidence>
<feature type="binding site" evidence="8">
    <location>
        <position position="360"/>
    </location>
    <ligand>
        <name>Na(+)</name>
        <dbReference type="ChEBI" id="CHEBI:29101"/>
        <label>1</label>
    </ligand>
</feature>
<feature type="binding site" evidence="8">
    <location>
        <position position="260"/>
    </location>
    <ligand>
        <name>Na(+)</name>
        <dbReference type="ChEBI" id="CHEBI:29101"/>
        <label>1</label>
    </ligand>
</feature>
<evidence type="ECO:0000256" key="2">
    <source>
        <dbReference type="ARBA" id="ARBA00006459"/>
    </source>
</evidence>
<protein>
    <submittedName>
        <fullName evidence="11">Uncharacterized protein</fullName>
    </submittedName>
</protein>
<keyword evidence="12" id="KW-1185">Reference proteome</keyword>
<feature type="transmembrane region" description="Helical" evidence="10">
    <location>
        <begin position="385"/>
        <end position="410"/>
    </location>
</feature>
<feature type="transmembrane region" description="Helical" evidence="10">
    <location>
        <begin position="175"/>
        <end position="195"/>
    </location>
</feature>